<sequence length="64" mass="6823">LRSLCEAEAHPRPSEFDQAEDPHGESYAKPCVERDLCVQPEAGGRGAPAQRGGVGLGPDLPKRL</sequence>
<accession>B1GVY1</accession>
<dbReference type="EMBL" id="AM930540">
    <property type="protein sequence ID" value="CAP59621.1"/>
    <property type="molecule type" value="Genomic_DNA"/>
</dbReference>
<organism evidence="2">
    <name type="scientific">Bos taurus</name>
    <name type="common">Bovine</name>
    <dbReference type="NCBI Taxonomy" id="9913"/>
    <lineage>
        <taxon>Eukaryota</taxon>
        <taxon>Metazoa</taxon>
        <taxon>Chordata</taxon>
        <taxon>Craniata</taxon>
        <taxon>Vertebrata</taxon>
        <taxon>Euteleostomi</taxon>
        <taxon>Mammalia</taxon>
        <taxon>Eutheria</taxon>
        <taxon>Laurasiatheria</taxon>
        <taxon>Artiodactyla</taxon>
        <taxon>Ruminantia</taxon>
        <taxon>Pecora</taxon>
        <taxon>Bovidae</taxon>
        <taxon>Bovinae</taxon>
        <taxon>Bos</taxon>
    </lineage>
</organism>
<evidence type="ECO:0000313" key="2">
    <source>
        <dbReference type="EMBL" id="CAP59621.1"/>
    </source>
</evidence>
<proteinExistence type="predicted"/>
<name>B1GVY1_BOVIN</name>
<gene>
    <name evidence="2" type="primary">PRKCG</name>
</gene>
<evidence type="ECO:0000256" key="1">
    <source>
        <dbReference type="SAM" id="MobiDB-lite"/>
    </source>
</evidence>
<dbReference type="OrthoDB" id="63267at2759"/>
<feature type="region of interest" description="Disordered" evidence="1">
    <location>
        <begin position="1"/>
        <end position="27"/>
    </location>
</feature>
<protein>
    <submittedName>
        <fullName evidence="2">Uncharacterized protein PRKCG</fullName>
    </submittedName>
</protein>
<feature type="non-terminal residue" evidence="2">
    <location>
        <position position="1"/>
    </location>
</feature>
<feature type="region of interest" description="Disordered" evidence="1">
    <location>
        <begin position="40"/>
        <end position="64"/>
    </location>
</feature>
<feature type="non-terminal residue" evidence="2">
    <location>
        <position position="64"/>
    </location>
</feature>
<feature type="compositionally biased region" description="Low complexity" evidence="1">
    <location>
        <begin position="40"/>
        <end position="51"/>
    </location>
</feature>
<reference evidence="2" key="1">
    <citation type="submission" date="2007-12" db="EMBL/GenBank/DDBJ databases">
        <title>Genes on BTA18 associated with bilateral convergent strabismus with exophthalmus in German Brown Cattle.</title>
        <authorList>
            <person name="Fink S."/>
            <person name="Moemke S."/>
            <person name="Woehlke A."/>
            <person name="Distl O."/>
        </authorList>
    </citation>
    <scope>NUCLEOTIDE SEQUENCE</scope>
</reference>
<dbReference type="AlphaFoldDB" id="B1GVY1"/>